<protein>
    <submittedName>
        <fullName evidence="2">Uncharacterized protein</fullName>
    </submittedName>
</protein>
<feature type="compositionally biased region" description="Low complexity" evidence="1">
    <location>
        <begin position="35"/>
        <end position="51"/>
    </location>
</feature>
<sequence>MTSCCASPTSSPRWFRLANRSTSSRSWRSSSASCRAASPRLPCPSRRSSTSQLCRSRRSLDA</sequence>
<organism evidence="2">
    <name type="scientific">Arundo donax</name>
    <name type="common">Giant reed</name>
    <name type="synonym">Donax arundinaceus</name>
    <dbReference type="NCBI Taxonomy" id="35708"/>
    <lineage>
        <taxon>Eukaryota</taxon>
        <taxon>Viridiplantae</taxon>
        <taxon>Streptophyta</taxon>
        <taxon>Embryophyta</taxon>
        <taxon>Tracheophyta</taxon>
        <taxon>Spermatophyta</taxon>
        <taxon>Magnoliopsida</taxon>
        <taxon>Liliopsida</taxon>
        <taxon>Poales</taxon>
        <taxon>Poaceae</taxon>
        <taxon>PACMAD clade</taxon>
        <taxon>Arundinoideae</taxon>
        <taxon>Arundineae</taxon>
        <taxon>Arundo</taxon>
    </lineage>
</organism>
<feature type="region of interest" description="Disordered" evidence="1">
    <location>
        <begin position="35"/>
        <end position="62"/>
    </location>
</feature>
<dbReference type="EMBL" id="GBRH01179991">
    <property type="protein sequence ID" value="JAE17905.1"/>
    <property type="molecule type" value="Transcribed_RNA"/>
</dbReference>
<proteinExistence type="predicted"/>
<evidence type="ECO:0000256" key="1">
    <source>
        <dbReference type="SAM" id="MobiDB-lite"/>
    </source>
</evidence>
<name>A0A0A9FYJ5_ARUDO</name>
<dbReference type="AlphaFoldDB" id="A0A0A9FYJ5"/>
<accession>A0A0A9FYJ5</accession>
<reference evidence="2" key="2">
    <citation type="journal article" date="2015" name="Data Brief">
        <title>Shoot transcriptome of the giant reed, Arundo donax.</title>
        <authorList>
            <person name="Barrero R.A."/>
            <person name="Guerrero F.D."/>
            <person name="Moolhuijzen P."/>
            <person name="Goolsby J.A."/>
            <person name="Tidwell J."/>
            <person name="Bellgard S.E."/>
            <person name="Bellgard M.I."/>
        </authorList>
    </citation>
    <scope>NUCLEOTIDE SEQUENCE</scope>
    <source>
        <tissue evidence="2">Shoot tissue taken approximately 20 cm above the soil surface</tissue>
    </source>
</reference>
<reference evidence="2" key="1">
    <citation type="submission" date="2014-09" db="EMBL/GenBank/DDBJ databases">
        <authorList>
            <person name="Magalhaes I.L.F."/>
            <person name="Oliveira U."/>
            <person name="Santos F.R."/>
            <person name="Vidigal T.H.D.A."/>
            <person name="Brescovit A.D."/>
            <person name="Santos A.J."/>
        </authorList>
    </citation>
    <scope>NUCLEOTIDE SEQUENCE</scope>
    <source>
        <tissue evidence="2">Shoot tissue taken approximately 20 cm above the soil surface</tissue>
    </source>
</reference>
<evidence type="ECO:0000313" key="2">
    <source>
        <dbReference type="EMBL" id="JAE17905.1"/>
    </source>
</evidence>